<name>A0AC34FZ01_9BILA</name>
<accession>A0AC34FZ01</accession>
<proteinExistence type="predicted"/>
<sequence>MKTCILITVGLVFTIFLTKKLFFPRSFDLKKFSTAKGEIDIEEITKNIYEVNGYQLVENGLIPILKRKNPLTCDEVFDEWQKVADKGLTIDPPKEIPNPTEFLLNNYTRLLHWYINETPKNTNSSLKNWNQTYIDNLIEIAKINPLNIPLGYGDEALAVYTATKEFSVNGQSGAVIGSQTPWAEVYLLTNGAKHVTTVDYYELSIKHPQMDFLYAPDLPSKKDEYV</sequence>
<reference evidence="2" key="1">
    <citation type="submission" date="2022-11" db="UniProtKB">
        <authorList>
            <consortium name="WormBaseParasite"/>
        </authorList>
    </citation>
    <scope>IDENTIFICATION</scope>
</reference>
<organism evidence="1 2">
    <name type="scientific">Panagrolaimus sp. ES5</name>
    <dbReference type="NCBI Taxonomy" id="591445"/>
    <lineage>
        <taxon>Eukaryota</taxon>
        <taxon>Metazoa</taxon>
        <taxon>Ecdysozoa</taxon>
        <taxon>Nematoda</taxon>
        <taxon>Chromadorea</taxon>
        <taxon>Rhabditida</taxon>
        <taxon>Tylenchina</taxon>
        <taxon>Panagrolaimomorpha</taxon>
        <taxon>Panagrolaimoidea</taxon>
        <taxon>Panagrolaimidae</taxon>
        <taxon>Panagrolaimus</taxon>
    </lineage>
</organism>
<dbReference type="Proteomes" id="UP000887579">
    <property type="component" value="Unplaced"/>
</dbReference>
<evidence type="ECO:0000313" key="2">
    <source>
        <dbReference type="WBParaSite" id="ES5_v2.g22646.t1"/>
    </source>
</evidence>
<evidence type="ECO:0000313" key="1">
    <source>
        <dbReference type="Proteomes" id="UP000887579"/>
    </source>
</evidence>
<dbReference type="WBParaSite" id="ES5_v2.g22646.t1">
    <property type="protein sequence ID" value="ES5_v2.g22646.t1"/>
    <property type="gene ID" value="ES5_v2.g22646"/>
</dbReference>
<protein>
    <submittedName>
        <fullName evidence="2">Uncharacterized protein</fullName>
    </submittedName>
</protein>